<dbReference type="SMART" id="SM00198">
    <property type="entry name" value="SCP"/>
    <property type="match status" value="1"/>
</dbReference>
<evidence type="ECO:0000256" key="3">
    <source>
        <dbReference type="ARBA" id="ARBA00023157"/>
    </source>
</evidence>
<dbReference type="PRINTS" id="PR00838">
    <property type="entry name" value="V5ALLERGEN"/>
</dbReference>
<feature type="region of interest" description="Disordered" evidence="4">
    <location>
        <begin position="108"/>
        <end position="129"/>
    </location>
</feature>
<name>A0A6J1R843_9HYME</name>
<dbReference type="RefSeq" id="XP_024889111.1">
    <property type="nucleotide sequence ID" value="XM_025033343.1"/>
</dbReference>
<dbReference type="PRINTS" id="PR00837">
    <property type="entry name" value="V5TPXLIKE"/>
</dbReference>
<feature type="domain" description="SCP" evidence="5">
    <location>
        <begin position="93"/>
        <end position="251"/>
    </location>
</feature>
<comment type="subcellular location">
    <subcellularLocation>
        <location evidence="1">Secreted</location>
    </subcellularLocation>
</comment>
<dbReference type="InterPro" id="IPR014044">
    <property type="entry name" value="CAP_dom"/>
</dbReference>
<evidence type="ECO:0000256" key="4">
    <source>
        <dbReference type="SAM" id="MobiDB-lite"/>
    </source>
</evidence>
<sequence length="259" mass="29480">LLRSGKIGRDLIESATQLCKPRLVLSGEIKICLTRSAQIQQDRKRSDWISNTTLSEEIRLDLRFNIERQQWSDLSSTPAATCGQVSSVGLNENDKQAIVKKHNELRQRVASGQEKKGNPGRQPPAVSMPDLTWDNELEKIAQRWANQCNFNHDKCRNVDRFAVGQNIAQKSSTGGNNFPVESFVEMWYDEVDKFDKNKVSKYEFDPNTGHYTQVVWADTKKVGCGQISYKSNGWNTKYVVCNYGPSGNWIGQKIYEVKK</sequence>
<dbReference type="Gene3D" id="3.40.33.10">
    <property type="entry name" value="CAP"/>
    <property type="match status" value="1"/>
</dbReference>
<dbReference type="PANTHER" id="PTHR10334">
    <property type="entry name" value="CYSTEINE-RICH SECRETORY PROTEIN-RELATED"/>
    <property type="match status" value="1"/>
</dbReference>
<keyword evidence="6" id="KW-1185">Reference proteome</keyword>
<feature type="non-terminal residue" evidence="7">
    <location>
        <position position="1"/>
    </location>
</feature>
<evidence type="ECO:0000259" key="5">
    <source>
        <dbReference type="SMART" id="SM00198"/>
    </source>
</evidence>
<accession>A0A6J1R843</accession>
<proteinExistence type="predicted"/>
<dbReference type="PROSITE" id="PS01010">
    <property type="entry name" value="CRISP_2"/>
    <property type="match status" value="1"/>
</dbReference>
<keyword evidence="3" id="KW-1015">Disulfide bond</keyword>
<dbReference type="GO" id="GO:0005576">
    <property type="term" value="C:extracellular region"/>
    <property type="evidence" value="ECO:0007669"/>
    <property type="project" value="UniProtKB-SubCell"/>
</dbReference>
<dbReference type="OrthoDB" id="414826at2759"/>
<dbReference type="AlphaFoldDB" id="A0A6J1R843"/>
<dbReference type="PROSITE" id="PS01009">
    <property type="entry name" value="CRISP_1"/>
    <property type="match status" value="1"/>
</dbReference>
<feature type="compositionally biased region" description="Basic and acidic residues" evidence="4">
    <location>
        <begin position="108"/>
        <end position="117"/>
    </location>
</feature>
<protein>
    <submittedName>
        <fullName evidence="7">Venom allergen 3-like</fullName>
    </submittedName>
</protein>
<organism evidence="6 7">
    <name type="scientific">Temnothorax curvispinosus</name>
    <dbReference type="NCBI Taxonomy" id="300111"/>
    <lineage>
        <taxon>Eukaryota</taxon>
        <taxon>Metazoa</taxon>
        <taxon>Ecdysozoa</taxon>
        <taxon>Arthropoda</taxon>
        <taxon>Hexapoda</taxon>
        <taxon>Insecta</taxon>
        <taxon>Pterygota</taxon>
        <taxon>Neoptera</taxon>
        <taxon>Endopterygota</taxon>
        <taxon>Hymenoptera</taxon>
        <taxon>Apocrita</taxon>
        <taxon>Aculeata</taxon>
        <taxon>Formicoidea</taxon>
        <taxon>Formicidae</taxon>
        <taxon>Myrmicinae</taxon>
        <taxon>Temnothorax</taxon>
    </lineage>
</organism>
<gene>
    <name evidence="7" type="primary">LOC112465674</name>
</gene>
<keyword evidence="2" id="KW-0964">Secreted</keyword>
<dbReference type="Pfam" id="PF00188">
    <property type="entry name" value="CAP"/>
    <property type="match status" value="1"/>
</dbReference>
<dbReference type="SUPFAM" id="SSF55797">
    <property type="entry name" value="PR-1-like"/>
    <property type="match status" value="1"/>
</dbReference>
<dbReference type="InterPro" id="IPR002413">
    <property type="entry name" value="V5_allergen-like"/>
</dbReference>
<dbReference type="InterPro" id="IPR035940">
    <property type="entry name" value="CAP_sf"/>
</dbReference>
<evidence type="ECO:0000313" key="7">
    <source>
        <dbReference type="RefSeq" id="XP_024889111.1"/>
    </source>
</evidence>
<reference evidence="7" key="1">
    <citation type="submission" date="2025-08" db="UniProtKB">
        <authorList>
            <consortium name="RefSeq"/>
        </authorList>
    </citation>
    <scope>IDENTIFICATION</scope>
    <source>
        <tissue evidence="7">Whole body</tissue>
    </source>
</reference>
<evidence type="ECO:0000256" key="2">
    <source>
        <dbReference type="ARBA" id="ARBA00022525"/>
    </source>
</evidence>
<dbReference type="GeneID" id="112465674"/>
<evidence type="ECO:0000256" key="1">
    <source>
        <dbReference type="ARBA" id="ARBA00004613"/>
    </source>
</evidence>
<dbReference type="CDD" id="cd05380">
    <property type="entry name" value="CAP_euk"/>
    <property type="match status" value="1"/>
</dbReference>
<dbReference type="InterPro" id="IPR001283">
    <property type="entry name" value="CRISP-related"/>
</dbReference>
<dbReference type="InterPro" id="IPR018244">
    <property type="entry name" value="Allrgn_V5/Tpx1_CS"/>
</dbReference>
<dbReference type="Proteomes" id="UP000504618">
    <property type="component" value="Unplaced"/>
</dbReference>
<evidence type="ECO:0000313" key="6">
    <source>
        <dbReference type="Proteomes" id="UP000504618"/>
    </source>
</evidence>